<feature type="transmembrane region" description="Helical" evidence="2">
    <location>
        <begin position="425"/>
        <end position="443"/>
    </location>
</feature>
<feature type="transmembrane region" description="Helical" evidence="2">
    <location>
        <begin position="295"/>
        <end position="313"/>
    </location>
</feature>
<evidence type="ECO:0000313" key="4">
    <source>
        <dbReference type="EMBL" id="MBS2550054.1"/>
    </source>
</evidence>
<dbReference type="EMBL" id="JAAFYZ010000090">
    <property type="protein sequence ID" value="MBS2550054.1"/>
    <property type="molecule type" value="Genomic_DNA"/>
</dbReference>
<evidence type="ECO:0000256" key="1">
    <source>
        <dbReference type="SAM" id="MobiDB-lite"/>
    </source>
</evidence>
<dbReference type="InterPro" id="IPR050879">
    <property type="entry name" value="Acyltransferase_3"/>
</dbReference>
<keyword evidence="5" id="KW-1185">Reference proteome</keyword>
<feature type="transmembrane region" description="Helical" evidence="2">
    <location>
        <begin position="383"/>
        <end position="404"/>
    </location>
</feature>
<keyword evidence="4" id="KW-0808">Transferase</keyword>
<keyword evidence="2" id="KW-1133">Transmembrane helix</keyword>
<reference evidence="4 5" key="1">
    <citation type="submission" date="2020-02" db="EMBL/GenBank/DDBJ databases">
        <title>Acidophilic actinobacteria isolated from forest soil.</title>
        <authorList>
            <person name="Golinska P."/>
        </authorList>
    </citation>
    <scope>NUCLEOTIDE SEQUENCE [LARGE SCALE GENOMIC DNA]</scope>
    <source>
        <strain evidence="4 5">NL8</strain>
    </source>
</reference>
<keyword evidence="4" id="KW-0012">Acyltransferase</keyword>
<dbReference type="Pfam" id="PF01757">
    <property type="entry name" value="Acyl_transf_3"/>
    <property type="match status" value="1"/>
</dbReference>
<name>A0ABS5KVN0_9ACTN</name>
<feature type="transmembrane region" description="Helical" evidence="2">
    <location>
        <begin position="319"/>
        <end position="339"/>
    </location>
</feature>
<feature type="transmembrane region" description="Helical" evidence="2">
    <location>
        <begin position="351"/>
        <end position="371"/>
    </location>
</feature>
<feature type="transmembrane region" description="Helical" evidence="2">
    <location>
        <begin position="233"/>
        <end position="253"/>
    </location>
</feature>
<evidence type="ECO:0000313" key="5">
    <source>
        <dbReference type="Proteomes" id="UP000730482"/>
    </source>
</evidence>
<dbReference type="PANTHER" id="PTHR23028:SF53">
    <property type="entry name" value="ACYL_TRANSF_3 DOMAIN-CONTAINING PROTEIN"/>
    <property type="match status" value="1"/>
</dbReference>
<accession>A0ABS5KVN0</accession>
<feature type="region of interest" description="Disordered" evidence="1">
    <location>
        <begin position="192"/>
        <end position="221"/>
    </location>
</feature>
<protein>
    <submittedName>
        <fullName evidence="4">Acyltransferase family protein</fullName>
    </submittedName>
</protein>
<gene>
    <name evidence="4" type="ORF">KGQ19_24620</name>
</gene>
<dbReference type="InterPro" id="IPR002656">
    <property type="entry name" value="Acyl_transf_3_dom"/>
</dbReference>
<feature type="transmembrane region" description="Helical" evidence="2">
    <location>
        <begin position="265"/>
        <end position="283"/>
    </location>
</feature>
<dbReference type="PANTHER" id="PTHR23028">
    <property type="entry name" value="ACETYLTRANSFERASE"/>
    <property type="match status" value="1"/>
</dbReference>
<comment type="caution">
    <text evidence="4">The sequence shown here is derived from an EMBL/GenBank/DDBJ whole genome shotgun (WGS) entry which is preliminary data.</text>
</comment>
<proteinExistence type="predicted"/>
<keyword evidence="2" id="KW-0812">Transmembrane</keyword>
<feature type="transmembrane region" description="Helical" evidence="2">
    <location>
        <begin position="21"/>
        <end position="40"/>
    </location>
</feature>
<dbReference type="Proteomes" id="UP000730482">
    <property type="component" value="Unassembled WGS sequence"/>
</dbReference>
<evidence type="ECO:0000256" key="2">
    <source>
        <dbReference type="SAM" id="Phobius"/>
    </source>
</evidence>
<feature type="transmembrane region" description="Helical" evidence="2">
    <location>
        <begin position="160"/>
        <end position="176"/>
    </location>
</feature>
<evidence type="ECO:0000259" key="3">
    <source>
        <dbReference type="Pfam" id="PF01757"/>
    </source>
</evidence>
<organism evidence="4 5">
    <name type="scientific">Catenulispora pinistramenti</name>
    <dbReference type="NCBI Taxonomy" id="2705254"/>
    <lineage>
        <taxon>Bacteria</taxon>
        <taxon>Bacillati</taxon>
        <taxon>Actinomycetota</taxon>
        <taxon>Actinomycetes</taxon>
        <taxon>Catenulisporales</taxon>
        <taxon>Catenulisporaceae</taxon>
        <taxon>Catenulispora</taxon>
    </lineage>
</organism>
<dbReference type="GO" id="GO:0016746">
    <property type="term" value="F:acyltransferase activity"/>
    <property type="evidence" value="ECO:0007669"/>
    <property type="project" value="UniProtKB-KW"/>
</dbReference>
<feature type="domain" description="Acyltransferase 3" evidence="3">
    <location>
        <begin position="23"/>
        <end position="400"/>
    </location>
</feature>
<sequence length="457" mass="49935">MMTTVQLKPASPASSVRGRRHLPALDGLRGVAILGVLLFHTGHLGGGFLGVDLFFALSGYLITDLLLREVGGSGSVSLVGFWGRRIRRLVPALAVMLVVVTVVVWGFGAPDLVRSTLSDGPWTQADLVNWHLLAESASYWDSHDAPRVFEHLWSIAVEEQFYVVWPVVVLLMAGWARRTGLRAKRQGERQVELRDKRVEQSNDQRVERQDKRRVEQSDEQPVERQIERRVESWVAASALVISLLSLVLMIALVDPNDPTRVYTGTDTRAFSLLLGALVATRPVREALGRVVGRRGGAVAGVLVVGIAVAWSVADGTGSHWLYVGGLFGHSLAAALLIGLCVQVPGSVVARVLGWLPLRWVGQISYSLYLWHWPVFVFLSPQRLHVAGWTWIAVVCAVSIGSAAASKYLVEDPIRFRAGWARGRGGLVAFVVLMVGMAVLWWALPAPATPAIDITRLG</sequence>
<keyword evidence="2" id="KW-0472">Membrane</keyword>
<feature type="transmembrane region" description="Helical" evidence="2">
    <location>
        <begin position="88"/>
        <end position="108"/>
    </location>
</feature>